<evidence type="ECO:0000256" key="2">
    <source>
        <dbReference type="ARBA" id="ARBA00022803"/>
    </source>
</evidence>
<evidence type="ECO:0008006" key="6">
    <source>
        <dbReference type="Google" id="ProtNLM"/>
    </source>
</evidence>
<organism evidence="4 5">
    <name type="scientific">Thalassotalea nanhaiensis</name>
    <dbReference type="NCBI Taxonomy" id="3065648"/>
    <lineage>
        <taxon>Bacteria</taxon>
        <taxon>Pseudomonadati</taxon>
        <taxon>Pseudomonadota</taxon>
        <taxon>Gammaproteobacteria</taxon>
        <taxon>Alteromonadales</taxon>
        <taxon>Colwelliaceae</taxon>
        <taxon>Thalassotalea</taxon>
    </lineage>
</organism>
<gene>
    <name evidence="4" type="ORF">RI845_05940</name>
</gene>
<dbReference type="RefSeq" id="WP_348388828.1">
    <property type="nucleotide sequence ID" value="NZ_CP134146.1"/>
</dbReference>
<dbReference type="EMBL" id="CP134146">
    <property type="protein sequence ID" value="WNC69685.1"/>
    <property type="molecule type" value="Genomic_DNA"/>
</dbReference>
<dbReference type="PANTHER" id="PTHR44186:SF1">
    <property type="entry name" value="BARDET-BIEDL SYNDROME 4 PROTEIN"/>
    <property type="match status" value="1"/>
</dbReference>
<keyword evidence="5" id="KW-1185">Reference proteome</keyword>
<evidence type="ECO:0000313" key="4">
    <source>
        <dbReference type="EMBL" id="WNC69685.1"/>
    </source>
</evidence>
<reference evidence="5" key="1">
    <citation type="submission" date="2023-09" db="EMBL/GenBank/DDBJ databases">
        <authorList>
            <person name="Li S."/>
            <person name="Li X."/>
            <person name="Zhang C."/>
            <person name="Zhao Z."/>
        </authorList>
    </citation>
    <scope>NUCLEOTIDE SEQUENCE [LARGE SCALE GENOMIC DNA]</scope>
    <source>
        <strain evidence="5">SQ345</strain>
    </source>
</reference>
<evidence type="ECO:0000256" key="1">
    <source>
        <dbReference type="ARBA" id="ARBA00022737"/>
    </source>
</evidence>
<accession>A0ABY9TLX5</accession>
<dbReference type="InterPro" id="IPR019734">
    <property type="entry name" value="TPR_rpt"/>
</dbReference>
<sequence length="420" mass="48140">MLKKLITSSVMVAFVATATIPMTANAYAAACPKEVGKKKARTKIVGPSVGKKVGKAFEAYSEDRIDDAITILLEIETSKEYDRAYVDRFIANMYATKGGDSSKKALPYLESSVKNKVLNEKEHADTIKLLADLQMQEKQYRNALKNYQFWMDDTCKEDSNTYVKIAQAHYELKELDKMIAPADRAIALFEKPNQNPYILKLTSYYERKQYKNSVKVLEEVLQLFPENKQWWTQLGMFYMLVEDYTKALYTLDLAYQQGYLTKETEIKTLANLYATNDVPYRSAKLLEKYIDSGLIARTDTNLYTMANAFHASQEVKTAAKYFGETAKLSNNPKHYRRQGMLLQQSEQYDAATVALQKAIDLGIENPGRVWMTLAEAYFYQEKYTQATRAIKKAQEDPKTKKAARAWASYIRDTAERKKKV</sequence>
<dbReference type="SUPFAM" id="SSF48452">
    <property type="entry name" value="TPR-like"/>
    <property type="match status" value="1"/>
</dbReference>
<protein>
    <recommendedName>
        <fullName evidence="6">Tetratricopeptide repeat protein</fullName>
    </recommendedName>
</protein>
<dbReference type="SMART" id="SM00028">
    <property type="entry name" value="TPR"/>
    <property type="match status" value="4"/>
</dbReference>
<evidence type="ECO:0000313" key="5">
    <source>
        <dbReference type="Proteomes" id="UP001248581"/>
    </source>
</evidence>
<keyword evidence="2" id="KW-0802">TPR repeat</keyword>
<name>A0ABY9TLX5_9GAMM</name>
<keyword evidence="1" id="KW-0677">Repeat</keyword>
<dbReference type="Proteomes" id="UP001248581">
    <property type="component" value="Chromosome"/>
</dbReference>
<feature type="chain" id="PRO_5046999162" description="Tetratricopeptide repeat protein" evidence="3">
    <location>
        <begin position="29"/>
        <end position="420"/>
    </location>
</feature>
<dbReference type="Gene3D" id="1.25.40.10">
    <property type="entry name" value="Tetratricopeptide repeat domain"/>
    <property type="match status" value="3"/>
</dbReference>
<feature type="signal peptide" evidence="3">
    <location>
        <begin position="1"/>
        <end position="28"/>
    </location>
</feature>
<proteinExistence type="predicted"/>
<keyword evidence="3" id="KW-0732">Signal</keyword>
<dbReference type="InterPro" id="IPR011990">
    <property type="entry name" value="TPR-like_helical_dom_sf"/>
</dbReference>
<dbReference type="PANTHER" id="PTHR44186">
    <property type="match status" value="1"/>
</dbReference>
<evidence type="ECO:0000256" key="3">
    <source>
        <dbReference type="SAM" id="SignalP"/>
    </source>
</evidence>